<evidence type="ECO:0000256" key="2">
    <source>
        <dbReference type="ARBA" id="ARBA00007168"/>
    </source>
</evidence>
<comment type="subcellular location">
    <subcellularLocation>
        <location evidence="6">Cell membrane</location>
        <topology evidence="6">Multi-pass membrane protein</topology>
    </subcellularLocation>
    <subcellularLocation>
        <location evidence="1">Membrane</location>
        <topology evidence="1">Multi-pass membrane protein</topology>
    </subcellularLocation>
</comment>
<gene>
    <name evidence="7" type="ORF">LUZ61_010000</name>
</gene>
<evidence type="ECO:0000256" key="3">
    <source>
        <dbReference type="ARBA" id="ARBA00022692"/>
    </source>
</evidence>
<feature type="transmembrane region" description="Helical" evidence="6">
    <location>
        <begin position="179"/>
        <end position="197"/>
    </location>
</feature>
<keyword evidence="8" id="KW-1185">Reference proteome</keyword>
<dbReference type="InterPro" id="IPR007603">
    <property type="entry name" value="Choline_transptr-like"/>
</dbReference>
<dbReference type="Proteomes" id="UP001210211">
    <property type="component" value="Unassembled WGS sequence"/>
</dbReference>
<protein>
    <recommendedName>
        <fullName evidence="6">Choline transporter-like protein</fullName>
    </recommendedName>
</protein>
<evidence type="ECO:0000313" key="8">
    <source>
        <dbReference type="Proteomes" id="UP001210211"/>
    </source>
</evidence>
<comment type="similarity">
    <text evidence="2 6">Belongs to the CTL (choline transporter-like) family.</text>
</comment>
<name>A0AAD5ZYF0_9POAL</name>
<dbReference type="GO" id="GO:0022857">
    <property type="term" value="F:transmembrane transporter activity"/>
    <property type="evidence" value="ECO:0007669"/>
    <property type="project" value="UniProtKB-UniRule"/>
</dbReference>
<sequence>MSSSDQPEPSISATEQPLLATSTSYSDQYPAPISYTHSPRPIRDLPFLLLFLLLTLSTFALGFLSLAKRNPDKTQLSHFTYNPSLSTCILSQSLPTSSSSFLTSSPLLEFLIPTLLITLLLSPPITFSLLFLLRHYAKHLIYASIPFFILTPCFLNAYWFAACVVSAGCHEAFPLTYRIVVLVFVFLLIGVILWIIVSNWHRVQLTIQIVQASAAALAENIALLSVLPMLLLLYALIYFTPVVVFLVFATWNGKVVPRAHKGFYECVWKEDRWVQWYFALAVIMLLWSAATMIEAQVYVISGTVAQWYFTSEASRPKRSLRSSLRNAFGPSFGTVSFSGMVMGAVRLVRIILDAAKQERELRGCITLILKCCADFLLSAFDFVNKFTINFAAITGEGYCSSAKMTYELLKRNLLSAVFVETVSTRLLAGIVFVISSLYAILVYVILRATSALNTELYLIAALTWVLLMVVLCYFVYVLDNVIDAVYICYAIDRDRGDVSKDHIHQVYVQLPKNRNQGSSLV</sequence>
<dbReference type="PANTHER" id="PTHR12385">
    <property type="entry name" value="CHOLINE TRANSPORTER-LIKE (SLC FAMILY 44)"/>
    <property type="match status" value="1"/>
</dbReference>
<feature type="transmembrane region" description="Helical" evidence="6">
    <location>
        <begin position="140"/>
        <end position="159"/>
    </location>
</feature>
<dbReference type="EMBL" id="JAMRDG010000001">
    <property type="protein sequence ID" value="KAJ3706295.1"/>
    <property type="molecule type" value="Genomic_DNA"/>
</dbReference>
<accession>A0AAD5ZYF0</accession>
<feature type="transmembrane region" description="Helical" evidence="6">
    <location>
        <begin position="209"/>
        <end position="227"/>
    </location>
</feature>
<feature type="transmembrane region" description="Helical" evidence="6">
    <location>
        <begin position="274"/>
        <end position="293"/>
    </location>
</feature>
<feature type="transmembrane region" description="Helical" evidence="6">
    <location>
        <begin position="426"/>
        <end position="446"/>
    </location>
</feature>
<comment type="function">
    <text evidence="6">Choline transporter.</text>
</comment>
<dbReference type="Pfam" id="PF04515">
    <property type="entry name" value="Choline_transpo"/>
    <property type="match status" value="1"/>
</dbReference>
<evidence type="ECO:0000256" key="5">
    <source>
        <dbReference type="ARBA" id="ARBA00023136"/>
    </source>
</evidence>
<feature type="transmembrane region" description="Helical" evidence="6">
    <location>
        <begin position="458"/>
        <end position="478"/>
    </location>
</feature>
<feature type="transmembrane region" description="Helical" evidence="6">
    <location>
        <begin position="233"/>
        <end position="253"/>
    </location>
</feature>
<organism evidence="7 8">
    <name type="scientific">Rhynchospora tenuis</name>
    <dbReference type="NCBI Taxonomy" id="198213"/>
    <lineage>
        <taxon>Eukaryota</taxon>
        <taxon>Viridiplantae</taxon>
        <taxon>Streptophyta</taxon>
        <taxon>Embryophyta</taxon>
        <taxon>Tracheophyta</taxon>
        <taxon>Spermatophyta</taxon>
        <taxon>Magnoliopsida</taxon>
        <taxon>Liliopsida</taxon>
        <taxon>Poales</taxon>
        <taxon>Cyperaceae</taxon>
        <taxon>Cyperoideae</taxon>
        <taxon>Rhynchosporeae</taxon>
        <taxon>Rhynchospora</taxon>
    </lineage>
</organism>
<feature type="transmembrane region" description="Helical" evidence="6">
    <location>
        <begin position="110"/>
        <end position="133"/>
    </location>
</feature>
<dbReference type="GO" id="GO:0005886">
    <property type="term" value="C:plasma membrane"/>
    <property type="evidence" value="ECO:0007669"/>
    <property type="project" value="UniProtKB-SubCell"/>
</dbReference>
<proteinExistence type="inferred from homology"/>
<keyword evidence="3 6" id="KW-0812">Transmembrane</keyword>
<dbReference type="AlphaFoldDB" id="A0AAD5ZYF0"/>
<reference evidence="7 8" key="1">
    <citation type="journal article" date="2022" name="Cell">
        <title>Repeat-based holocentromeres influence genome architecture and karyotype evolution.</title>
        <authorList>
            <person name="Hofstatter P.G."/>
            <person name="Thangavel G."/>
            <person name="Lux T."/>
            <person name="Neumann P."/>
            <person name="Vondrak T."/>
            <person name="Novak P."/>
            <person name="Zhang M."/>
            <person name="Costa L."/>
            <person name="Castellani M."/>
            <person name="Scott A."/>
            <person name="Toegelov H."/>
            <person name="Fuchs J."/>
            <person name="Mata-Sucre Y."/>
            <person name="Dias Y."/>
            <person name="Vanzela A.L.L."/>
            <person name="Huettel B."/>
            <person name="Almeida C.C.S."/>
            <person name="Simkova H."/>
            <person name="Souza G."/>
            <person name="Pedrosa-Harand A."/>
            <person name="Macas J."/>
            <person name="Mayer K.F.X."/>
            <person name="Houben A."/>
            <person name="Marques A."/>
        </authorList>
    </citation>
    <scope>NUCLEOTIDE SEQUENCE [LARGE SCALE GENOMIC DNA]</scope>
    <source>
        <strain evidence="7">RhyTen1mFocal</strain>
    </source>
</reference>
<evidence type="ECO:0000256" key="6">
    <source>
        <dbReference type="RuleBase" id="RU368066"/>
    </source>
</evidence>
<evidence type="ECO:0000256" key="4">
    <source>
        <dbReference type="ARBA" id="ARBA00022989"/>
    </source>
</evidence>
<evidence type="ECO:0000256" key="1">
    <source>
        <dbReference type="ARBA" id="ARBA00004141"/>
    </source>
</evidence>
<comment type="caution">
    <text evidence="7">The sequence shown here is derived from an EMBL/GenBank/DDBJ whole genome shotgun (WGS) entry which is preliminary data.</text>
</comment>
<feature type="transmembrane region" description="Helical" evidence="6">
    <location>
        <begin position="47"/>
        <end position="67"/>
    </location>
</feature>
<keyword evidence="5 6" id="KW-0472">Membrane</keyword>
<dbReference type="PANTHER" id="PTHR12385:SF98">
    <property type="entry name" value="CHOLINE TRANSPORTER-LIKE PROTEIN"/>
    <property type="match status" value="1"/>
</dbReference>
<keyword evidence="4 6" id="KW-1133">Transmembrane helix</keyword>
<feature type="transmembrane region" description="Helical" evidence="6">
    <location>
        <begin position="327"/>
        <end position="348"/>
    </location>
</feature>
<evidence type="ECO:0000313" key="7">
    <source>
        <dbReference type="EMBL" id="KAJ3706295.1"/>
    </source>
</evidence>